<keyword evidence="3" id="KW-1185">Reference proteome</keyword>
<dbReference type="STRING" id="1051890.A0A3N4M922"/>
<dbReference type="SUPFAM" id="SSF50729">
    <property type="entry name" value="PH domain-like"/>
    <property type="match status" value="1"/>
</dbReference>
<evidence type="ECO:0000313" key="3">
    <source>
        <dbReference type="Proteomes" id="UP000267821"/>
    </source>
</evidence>
<feature type="compositionally biased region" description="Low complexity" evidence="1">
    <location>
        <begin position="389"/>
        <end position="406"/>
    </location>
</feature>
<proteinExistence type="predicted"/>
<feature type="region of interest" description="Disordered" evidence="1">
    <location>
        <begin position="40"/>
        <end position="65"/>
    </location>
</feature>
<sequence>MDERADCPSPKEKGTGFKSFFSRLGGKRLSLPQLQNLEVNNGPTSATLSNQLLSPTRSITPSPSKNSHDALPLFVAYSQAIKAAALAALTTSSDTILRRNLEQKNREKKGGSRLAQRARSYSKVEMEWTQKMFLLVPNMLLQYSGEGAVDRMPEKILQLTATSVAFASDIIPGRPYVLQVSQNANADGSPITEDNRRVKLKLPWKNSTKHVAVSFLLIFDTAKEMDSWMGCIRVEAAKLAGTYIEEKEEQPEPRVPRTLSRRISIRRDHEEDDTFDLDTSHRFSRYSRNSRVSLDAGTSVTTAVSSEQVTLNRLRGSRSYMSMSSNGRGTVHGTSPETSPERPSGQAGSTRRRSGFPGAPSHSRSSTELRSNGPASPRRSIERTPTRAPSPCSSSFYSSVRFPVPSTGWKVQIPSPTSPTSKRNSAYSNNSVESTGTKPAMRRSSATCAKPQFRPEFTVNQRSYSSTYVRTRPTSMVDSRPSLEVPRSISSLPHNNSIPLSEPRNLQRRSMTTLGSRPDYGIGPPAFPPPQIPLPELPPEGYSVLNSRRKSIHQGSGDKRVVSNGSAQTLRIGGPILGNRHSFQAFRKTDNM</sequence>
<gene>
    <name evidence="2" type="ORF">L211DRAFT_844964</name>
</gene>
<reference evidence="2 3" key="1">
    <citation type="journal article" date="2018" name="Nat. Ecol. Evol.">
        <title>Pezizomycetes genomes reveal the molecular basis of ectomycorrhizal truffle lifestyle.</title>
        <authorList>
            <person name="Murat C."/>
            <person name="Payen T."/>
            <person name="Noel B."/>
            <person name="Kuo A."/>
            <person name="Morin E."/>
            <person name="Chen J."/>
            <person name="Kohler A."/>
            <person name="Krizsan K."/>
            <person name="Balestrini R."/>
            <person name="Da Silva C."/>
            <person name="Montanini B."/>
            <person name="Hainaut M."/>
            <person name="Levati E."/>
            <person name="Barry K.W."/>
            <person name="Belfiori B."/>
            <person name="Cichocki N."/>
            <person name="Clum A."/>
            <person name="Dockter R.B."/>
            <person name="Fauchery L."/>
            <person name="Guy J."/>
            <person name="Iotti M."/>
            <person name="Le Tacon F."/>
            <person name="Lindquist E.A."/>
            <person name="Lipzen A."/>
            <person name="Malagnac F."/>
            <person name="Mello A."/>
            <person name="Molinier V."/>
            <person name="Miyauchi S."/>
            <person name="Poulain J."/>
            <person name="Riccioni C."/>
            <person name="Rubini A."/>
            <person name="Sitrit Y."/>
            <person name="Splivallo R."/>
            <person name="Traeger S."/>
            <person name="Wang M."/>
            <person name="Zifcakova L."/>
            <person name="Wipf D."/>
            <person name="Zambonelli A."/>
            <person name="Paolocci F."/>
            <person name="Nowrousian M."/>
            <person name="Ottonello S."/>
            <person name="Baldrian P."/>
            <person name="Spatafora J.W."/>
            <person name="Henrissat B."/>
            <person name="Nagy L.G."/>
            <person name="Aury J.M."/>
            <person name="Wincker P."/>
            <person name="Grigoriev I.V."/>
            <person name="Bonfante P."/>
            <person name="Martin F.M."/>
        </authorList>
    </citation>
    <scope>NUCLEOTIDE SEQUENCE [LARGE SCALE GENOMIC DNA]</scope>
    <source>
        <strain evidence="2 3">ATCC MYA-4762</strain>
    </source>
</reference>
<feature type="compositionally biased region" description="Polar residues" evidence="1">
    <location>
        <begin position="319"/>
        <end position="338"/>
    </location>
</feature>
<name>A0A3N4M922_9PEZI</name>
<feature type="compositionally biased region" description="Polar residues" evidence="1">
    <location>
        <begin position="414"/>
        <end position="437"/>
    </location>
</feature>
<feature type="compositionally biased region" description="Pro residues" evidence="1">
    <location>
        <begin position="525"/>
        <end position="538"/>
    </location>
</feature>
<dbReference type="AlphaFoldDB" id="A0A3N4M922"/>
<organism evidence="2 3">
    <name type="scientific">Terfezia boudieri ATCC MYA-4762</name>
    <dbReference type="NCBI Taxonomy" id="1051890"/>
    <lineage>
        <taxon>Eukaryota</taxon>
        <taxon>Fungi</taxon>
        <taxon>Dikarya</taxon>
        <taxon>Ascomycota</taxon>
        <taxon>Pezizomycotina</taxon>
        <taxon>Pezizomycetes</taxon>
        <taxon>Pezizales</taxon>
        <taxon>Pezizaceae</taxon>
        <taxon>Terfezia</taxon>
    </lineage>
</organism>
<feature type="compositionally biased region" description="Polar residues" evidence="1">
    <location>
        <begin position="292"/>
        <end position="311"/>
    </location>
</feature>
<accession>A0A3N4M922</accession>
<feature type="compositionally biased region" description="Polar residues" evidence="1">
    <location>
        <begin position="488"/>
        <end position="499"/>
    </location>
</feature>
<evidence type="ECO:0008006" key="4">
    <source>
        <dbReference type="Google" id="ProtNLM"/>
    </source>
</evidence>
<dbReference type="EMBL" id="ML121528">
    <property type="protein sequence ID" value="RPB28921.1"/>
    <property type="molecule type" value="Genomic_DNA"/>
</dbReference>
<evidence type="ECO:0000313" key="2">
    <source>
        <dbReference type="EMBL" id="RPB28921.1"/>
    </source>
</evidence>
<dbReference type="Proteomes" id="UP000267821">
    <property type="component" value="Unassembled WGS sequence"/>
</dbReference>
<dbReference type="InParanoid" id="A0A3N4M922"/>
<feature type="region of interest" description="Disordered" evidence="1">
    <location>
        <begin position="292"/>
        <end position="443"/>
    </location>
</feature>
<feature type="compositionally biased region" description="Polar residues" evidence="1">
    <location>
        <begin position="362"/>
        <end position="374"/>
    </location>
</feature>
<evidence type="ECO:0000256" key="1">
    <source>
        <dbReference type="SAM" id="MobiDB-lite"/>
    </source>
</evidence>
<feature type="region of interest" description="Disordered" evidence="1">
    <location>
        <begin position="470"/>
        <end position="541"/>
    </location>
</feature>
<dbReference type="OrthoDB" id="1749473at2759"/>
<protein>
    <recommendedName>
        <fullName evidence="4">PH domain-containing protein</fullName>
    </recommendedName>
</protein>